<evidence type="ECO:0000313" key="2">
    <source>
        <dbReference type="Proteomes" id="UP000017981"/>
    </source>
</evidence>
<protein>
    <submittedName>
        <fullName evidence="1">Uncharacterized protein</fullName>
    </submittedName>
</protein>
<evidence type="ECO:0000313" key="1">
    <source>
        <dbReference type="EMBL" id="CCQ54620.1"/>
    </source>
</evidence>
<sequence length="37" mass="4290">MNPSTPDTPSGHIFDHLPIELNKRRSFCQVIKKGLRR</sequence>
<gene>
    <name evidence="1" type="ORF">CWATWH0005_3539</name>
</gene>
<comment type="caution">
    <text evidence="1">The sequence shown here is derived from an EMBL/GenBank/DDBJ whole genome shotgun (WGS) entry which is preliminary data.</text>
</comment>
<name>T2IR11_CROWT</name>
<dbReference type="EMBL" id="CAQL01000197">
    <property type="protein sequence ID" value="CCQ54620.1"/>
    <property type="molecule type" value="Genomic_DNA"/>
</dbReference>
<organism evidence="1 2">
    <name type="scientific">Crocosphaera watsonii WH 0005</name>
    <dbReference type="NCBI Taxonomy" id="423472"/>
    <lineage>
        <taxon>Bacteria</taxon>
        <taxon>Bacillati</taxon>
        <taxon>Cyanobacteriota</taxon>
        <taxon>Cyanophyceae</taxon>
        <taxon>Oscillatoriophycideae</taxon>
        <taxon>Chroococcales</taxon>
        <taxon>Aphanothecaceae</taxon>
        <taxon>Crocosphaera</taxon>
    </lineage>
</organism>
<reference evidence="1 2" key="1">
    <citation type="submission" date="2013-01" db="EMBL/GenBank/DDBJ databases">
        <authorList>
            <person name="Bench S."/>
        </authorList>
    </citation>
    <scope>NUCLEOTIDE SEQUENCE [LARGE SCALE GENOMIC DNA]</scope>
    <source>
        <strain evidence="1 2">WH 0005</strain>
    </source>
</reference>
<reference evidence="1 2" key="2">
    <citation type="submission" date="2013-09" db="EMBL/GenBank/DDBJ databases">
        <title>Whole genome comparison of six Crocosphaera watsonii strains with differing phenotypes.</title>
        <authorList>
            <person name="Bench S.R."/>
            <person name="Heller P."/>
            <person name="Frank I."/>
            <person name="Arciniega M."/>
            <person name="Shilova I.N."/>
            <person name="Zehr J.P."/>
        </authorList>
    </citation>
    <scope>NUCLEOTIDE SEQUENCE [LARGE SCALE GENOMIC DNA]</scope>
    <source>
        <strain evidence="1 2">WH 0005</strain>
    </source>
</reference>
<proteinExistence type="predicted"/>
<accession>T2IR11</accession>
<dbReference type="AlphaFoldDB" id="T2IR11"/>
<dbReference type="Proteomes" id="UP000017981">
    <property type="component" value="Unassembled WGS sequence"/>
</dbReference>